<accession>A0A8S0PSV4</accession>
<dbReference type="AlphaFoldDB" id="A0A8S0PSV4"/>
<evidence type="ECO:0000313" key="2">
    <source>
        <dbReference type="Proteomes" id="UP000594638"/>
    </source>
</evidence>
<sequence length="382" mass="42300">MSITYSYTDAHRRHTGQSSTIIGWETCPGQHVPVPKALKFARMLPMIACTCCLIPFMYLLPPAAPCPGSDSDVGTFFGILNHLQAHDVQAMSGMRTCFQAFVGDFEDKACRACTVCRPSSGHVLAEVGMQPNFLAFLGNFWDTGCSLISQHFYAAFGTRCISHVKDTLGTQPNFQAFLGSFRAQCIGHFLDASWLQQGHSLGSRPCPGLVLATTGCKQIFRHTKATRCADQDTVAMQPDFQAFLGDFWDMMCRPYPGCVLATAGMQPDFQAFLGSLWAWCAGHVRNASWLRQFSGMRCVDHVWDAFMHATKAFGISRQFLGMAMFGHDVQAMSEMQDIFRHTKAARCQAMSGMQARSQAFLGYFWGTMCRPRSGRVLAMVGM</sequence>
<dbReference type="Proteomes" id="UP000594638">
    <property type="component" value="Unassembled WGS sequence"/>
</dbReference>
<dbReference type="Gramene" id="OE9A080701T1">
    <property type="protein sequence ID" value="OE9A080701C1"/>
    <property type="gene ID" value="OE9A080701"/>
</dbReference>
<organism evidence="1 2">
    <name type="scientific">Olea europaea subsp. europaea</name>
    <dbReference type="NCBI Taxonomy" id="158383"/>
    <lineage>
        <taxon>Eukaryota</taxon>
        <taxon>Viridiplantae</taxon>
        <taxon>Streptophyta</taxon>
        <taxon>Embryophyta</taxon>
        <taxon>Tracheophyta</taxon>
        <taxon>Spermatophyta</taxon>
        <taxon>Magnoliopsida</taxon>
        <taxon>eudicotyledons</taxon>
        <taxon>Gunneridae</taxon>
        <taxon>Pentapetalae</taxon>
        <taxon>asterids</taxon>
        <taxon>lamiids</taxon>
        <taxon>Lamiales</taxon>
        <taxon>Oleaceae</taxon>
        <taxon>Oleeae</taxon>
        <taxon>Olea</taxon>
    </lineage>
</organism>
<gene>
    <name evidence="1" type="ORF">OLEA9_A080701</name>
</gene>
<comment type="caution">
    <text evidence="1">The sequence shown here is derived from an EMBL/GenBank/DDBJ whole genome shotgun (WGS) entry which is preliminary data.</text>
</comment>
<name>A0A8S0PSV4_OLEEU</name>
<keyword evidence="2" id="KW-1185">Reference proteome</keyword>
<reference evidence="1 2" key="1">
    <citation type="submission" date="2019-12" db="EMBL/GenBank/DDBJ databases">
        <authorList>
            <person name="Alioto T."/>
            <person name="Alioto T."/>
            <person name="Gomez Garrido J."/>
        </authorList>
    </citation>
    <scope>NUCLEOTIDE SEQUENCE [LARGE SCALE GENOMIC DNA]</scope>
</reference>
<protein>
    <submittedName>
        <fullName evidence="1">Uncharacterized protein</fullName>
    </submittedName>
</protein>
<proteinExistence type="predicted"/>
<evidence type="ECO:0000313" key="1">
    <source>
        <dbReference type="EMBL" id="CAA2955351.1"/>
    </source>
</evidence>
<dbReference type="EMBL" id="CACTIH010000146">
    <property type="protein sequence ID" value="CAA2955351.1"/>
    <property type="molecule type" value="Genomic_DNA"/>
</dbReference>